<dbReference type="EMBL" id="ASHM01145427">
    <property type="protein sequence ID" value="PNX62073.1"/>
    <property type="molecule type" value="Genomic_DNA"/>
</dbReference>
<accession>A0A2K3K726</accession>
<reference evidence="1 2" key="1">
    <citation type="journal article" date="2014" name="Am. J. Bot.">
        <title>Genome assembly and annotation for red clover (Trifolium pratense; Fabaceae).</title>
        <authorList>
            <person name="Istvanek J."/>
            <person name="Jaros M."/>
            <person name="Krenek A."/>
            <person name="Repkova J."/>
        </authorList>
    </citation>
    <scope>NUCLEOTIDE SEQUENCE [LARGE SCALE GENOMIC DNA]</scope>
    <source>
        <strain evidence="2">cv. Tatra</strain>
        <tissue evidence="1">Young leaves</tissue>
    </source>
</reference>
<proteinExistence type="predicted"/>
<evidence type="ECO:0000313" key="2">
    <source>
        <dbReference type="Proteomes" id="UP000236291"/>
    </source>
</evidence>
<dbReference type="AlphaFoldDB" id="A0A2K3K726"/>
<reference evidence="1 2" key="2">
    <citation type="journal article" date="2017" name="Front. Plant Sci.">
        <title>Gene Classification and Mining of Molecular Markers Useful in Red Clover (Trifolium pratense) Breeding.</title>
        <authorList>
            <person name="Istvanek J."/>
            <person name="Dluhosova J."/>
            <person name="Dluhos P."/>
            <person name="Patkova L."/>
            <person name="Nedelnik J."/>
            <person name="Repkova J."/>
        </authorList>
    </citation>
    <scope>NUCLEOTIDE SEQUENCE [LARGE SCALE GENOMIC DNA]</scope>
    <source>
        <strain evidence="2">cv. Tatra</strain>
        <tissue evidence="1">Young leaves</tissue>
    </source>
</reference>
<name>A0A2K3K726_TRIPR</name>
<evidence type="ECO:0000313" key="1">
    <source>
        <dbReference type="EMBL" id="PNX62073.1"/>
    </source>
</evidence>
<protein>
    <submittedName>
        <fullName evidence="1">Uncharacterized protein</fullName>
    </submittedName>
</protein>
<organism evidence="1 2">
    <name type="scientific">Trifolium pratense</name>
    <name type="common">Red clover</name>
    <dbReference type="NCBI Taxonomy" id="57577"/>
    <lineage>
        <taxon>Eukaryota</taxon>
        <taxon>Viridiplantae</taxon>
        <taxon>Streptophyta</taxon>
        <taxon>Embryophyta</taxon>
        <taxon>Tracheophyta</taxon>
        <taxon>Spermatophyta</taxon>
        <taxon>Magnoliopsida</taxon>
        <taxon>eudicotyledons</taxon>
        <taxon>Gunneridae</taxon>
        <taxon>Pentapetalae</taxon>
        <taxon>rosids</taxon>
        <taxon>fabids</taxon>
        <taxon>Fabales</taxon>
        <taxon>Fabaceae</taxon>
        <taxon>Papilionoideae</taxon>
        <taxon>50 kb inversion clade</taxon>
        <taxon>NPAAA clade</taxon>
        <taxon>Hologalegina</taxon>
        <taxon>IRL clade</taxon>
        <taxon>Trifolieae</taxon>
        <taxon>Trifolium</taxon>
    </lineage>
</organism>
<dbReference type="Proteomes" id="UP000236291">
    <property type="component" value="Unassembled WGS sequence"/>
</dbReference>
<gene>
    <name evidence="1" type="ORF">L195_g060975</name>
</gene>
<feature type="non-terminal residue" evidence="1">
    <location>
        <position position="1"/>
    </location>
</feature>
<comment type="caution">
    <text evidence="1">The sequence shown here is derived from an EMBL/GenBank/DDBJ whole genome shotgun (WGS) entry which is preliminary data.</text>
</comment>
<sequence length="80" mass="9245">AVPWRHRAAHGAFKDQLFGELHWVLRHGAEELRMAQQRLVLKVSNAVSCVTAQSSCAWRMMNIWEVNLDLEVMMCKIMAH</sequence>